<evidence type="ECO:0000313" key="5">
    <source>
        <dbReference type="EMBL" id="MEU3785677.1"/>
    </source>
</evidence>
<protein>
    <submittedName>
        <fullName evidence="5">4'-phosphopantetheinyl transferase superfamily protein</fullName>
    </submittedName>
</protein>
<dbReference type="EMBL" id="JBEZVE010000022">
    <property type="protein sequence ID" value="MEU3785677.1"/>
    <property type="molecule type" value="Genomic_DNA"/>
</dbReference>
<name>A0ABV2ZT00_9ACTN</name>
<comment type="caution">
    <text evidence="5">The sequence shown here is derived from an EMBL/GenBank/DDBJ whole genome shotgun (WGS) entry which is preliminary data.</text>
</comment>
<dbReference type="PANTHER" id="PTHR12215">
    <property type="entry name" value="PHOSPHOPANTETHEINE TRANSFERASE"/>
    <property type="match status" value="1"/>
</dbReference>
<dbReference type="Pfam" id="PF01648">
    <property type="entry name" value="ACPS"/>
    <property type="match status" value="1"/>
</dbReference>
<evidence type="ECO:0000259" key="4">
    <source>
        <dbReference type="Pfam" id="PF01648"/>
    </source>
</evidence>
<dbReference type="InterPro" id="IPR050559">
    <property type="entry name" value="P-Pant_transferase_sf"/>
</dbReference>
<evidence type="ECO:0000256" key="1">
    <source>
        <dbReference type="ARBA" id="ARBA00010990"/>
    </source>
</evidence>
<keyword evidence="2 5" id="KW-0808">Transferase</keyword>
<dbReference type="RefSeq" id="WP_334576008.1">
    <property type="nucleotide sequence ID" value="NZ_JBEZVE010000022.1"/>
</dbReference>
<comment type="similarity">
    <text evidence="1">Belongs to the P-Pant transferase superfamily. Gsp/Sfp/HetI/AcpT family.</text>
</comment>
<dbReference type="GO" id="GO:0016740">
    <property type="term" value="F:transferase activity"/>
    <property type="evidence" value="ECO:0007669"/>
    <property type="project" value="UniProtKB-KW"/>
</dbReference>
<accession>A0ABV2ZT00</accession>
<reference evidence="5 6" key="1">
    <citation type="submission" date="2024-06" db="EMBL/GenBank/DDBJ databases">
        <title>The Natural Products Discovery Center: Release of the First 8490 Sequenced Strains for Exploring Actinobacteria Biosynthetic Diversity.</title>
        <authorList>
            <person name="Kalkreuter E."/>
            <person name="Kautsar S.A."/>
            <person name="Yang D."/>
            <person name="Bader C.D."/>
            <person name="Teijaro C.N."/>
            <person name="Fluegel L."/>
            <person name="Davis C.M."/>
            <person name="Simpson J.R."/>
            <person name="Lauterbach L."/>
            <person name="Steele A.D."/>
            <person name="Gui C."/>
            <person name="Meng S."/>
            <person name="Li G."/>
            <person name="Viehrig K."/>
            <person name="Ye F."/>
            <person name="Su P."/>
            <person name="Kiefer A.F."/>
            <person name="Nichols A."/>
            <person name="Cepeda A.J."/>
            <person name="Yan W."/>
            <person name="Fan B."/>
            <person name="Jiang Y."/>
            <person name="Adhikari A."/>
            <person name="Zheng C.-J."/>
            <person name="Schuster L."/>
            <person name="Cowan T.M."/>
            <person name="Smanski M.J."/>
            <person name="Chevrette M.G."/>
            <person name="De Carvalho L.P.S."/>
            <person name="Shen B."/>
        </authorList>
    </citation>
    <scope>NUCLEOTIDE SEQUENCE [LARGE SCALE GENOMIC DNA]</scope>
    <source>
        <strain evidence="5 6">NPDC033843</strain>
    </source>
</reference>
<feature type="region of interest" description="Disordered" evidence="3">
    <location>
        <begin position="221"/>
        <end position="252"/>
    </location>
</feature>
<dbReference type="InterPro" id="IPR037143">
    <property type="entry name" value="4-PPantetheinyl_Trfase_dom_sf"/>
</dbReference>
<gene>
    <name evidence="5" type="ORF">AB0E89_34930</name>
</gene>
<evidence type="ECO:0000313" key="6">
    <source>
        <dbReference type="Proteomes" id="UP001550739"/>
    </source>
</evidence>
<proteinExistence type="inferred from homology"/>
<evidence type="ECO:0000256" key="3">
    <source>
        <dbReference type="SAM" id="MobiDB-lite"/>
    </source>
</evidence>
<dbReference type="Gene3D" id="3.90.470.20">
    <property type="entry name" value="4'-phosphopantetheinyl transferase domain"/>
    <property type="match status" value="2"/>
</dbReference>
<keyword evidence="6" id="KW-1185">Reference proteome</keyword>
<sequence length="252" mass="26409">MSEPHLAGSGYVAVWVAVGAAPGGEPLSLDQRARRYRRARATAHRVGRQLVAAYTSCPPDRQVWERDARGRPLVVDPGGLHVSLSHAEAVVAAAVSWDAPVGVDVERLRPLADRGALARTALSEAELKAVDELPKARRDAQVLRFWTRKEAVAKALGTGLATNLRGIVTTAHGAVVSLPDGCGDISGWSLADLVVHNEVIGSVTVRAPGVRVVTRTLALPADADRTGPGGAAGHDPELPGNGRGGRDLRNTP</sequence>
<dbReference type="InterPro" id="IPR008278">
    <property type="entry name" value="4-PPantetheinyl_Trfase_dom"/>
</dbReference>
<dbReference type="Proteomes" id="UP001550739">
    <property type="component" value="Unassembled WGS sequence"/>
</dbReference>
<dbReference type="PANTHER" id="PTHR12215:SF10">
    <property type="entry name" value="L-AMINOADIPATE-SEMIALDEHYDE DEHYDROGENASE-PHOSPHOPANTETHEINYL TRANSFERASE"/>
    <property type="match status" value="1"/>
</dbReference>
<dbReference type="SUPFAM" id="SSF56214">
    <property type="entry name" value="4'-phosphopantetheinyl transferase"/>
    <property type="match status" value="2"/>
</dbReference>
<evidence type="ECO:0000256" key="2">
    <source>
        <dbReference type="ARBA" id="ARBA00022679"/>
    </source>
</evidence>
<feature type="domain" description="4'-phosphopantetheinyl transferase" evidence="4">
    <location>
        <begin position="100"/>
        <end position="168"/>
    </location>
</feature>
<organism evidence="5 6">
    <name type="scientific">Streptomyces sp. 900129855</name>
    <dbReference type="NCBI Taxonomy" id="3155129"/>
    <lineage>
        <taxon>Bacteria</taxon>
        <taxon>Bacillati</taxon>
        <taxon>Actinomycetota</taxon>
        <taxon>Actinomycetes</taxon>
        <taxon>Kitasatosporales</taxon>
        <taxon>Streptomycetaceae</taxon>
        <taxon>Streptomyces</taxon>
    </lineage>
</organism>